<dbReference type="GO" id="GO:0003677">
    <property type="term" value="F:DNA binding"/>
    <property type="evidence" value="ECO:0007669"/>
    <property type="project" value="UniProtKB-UniRule"/>
</dbReference>
<dbReference type="AlphaFoldDB" id="A0A1I2HG68"/>
<evidence type="ECO:0000259" key="7">
    <source>
        <dbReference type="PROSITE" id="PS51755"/>
    </source>
</evidence>
<keyword evidence="3 5" id="KW-0238">DNA-binding</keyword>
<dbReference type="PROSITE" id="PS51755">
    <property type="entry name" value="OMPR_PHOB"/>
    <property type="match status" value="1"/>
</dbReference>
<dbReference type="OrthoDB" id="4054020at2"/>
<dbReference type="GO" id="GO:0006355">
    <property type="term" value="P:regulation of DNA-templated transcription"/>
    <property type="evidence" value="ECO:0007669"/>
    <property type="project" value="InterPro"/>
</dbReference>
<feature type="domain" description="OmpR/PhoB-type" evidence="7">
    <location>
        <begin position="1"/>
        <end position="98"/>
    </location>
</feature>
<feature type="region of interest" description="Disordered" evidence="6">
    <location>
        <begin position="249"/>
        <end position="292"/>
    </location>
</feature>
<evidence type="ECO:0000313" key="9">
    <source>
        <dbReference type="Proteomes" id="UP000199645"/>
    </source>
</evidence>
<evidence type="ECO:0000256" key="3">
    <source>
        <dbReference type="ARBA" id="ARBA00023125"/>
    </source>
</evidence>
<dbReference type="Pfam" id="PF00486">
    <property type="entry name" value="Trans_reg_C"/>
    <property type="match status" value="1"/>
</dbReference>
<comment type="similarity">
    <text evidence="1">Belongs to the AfsR/DnrI/RedD regulatory family.</text>
</comment>
<dbReference type="SMART" id="SM00862">
    <property type="entry name" value="Trans_reg_C"/>
    <property type="match status" value="1"/>
</dbReference>
<dbReference type="InterPro" id="IPR005158">
    <property type="entry name" value="BTAD"/>
</dbReference>
<dbReference type="PANTHER" id="PTHR35807">
    <property type="entry name" value="TRANSCRIPTIONAL REGULATOR REDD-RELATED"/>
    <property type="match status" value="1"/>
</dbReference>
<proteinExistence type="inferred from homology"/>
<dbReference type="InterPro" id="IPR051677">
    <property type="entry name" value="AfsR-DnrI-RedD_regulator"/>
</dbReference>
<dbReference type="Pfam" id="PF03704">
    <property type="entry name" value="BTAD"/>
    <property type="match status" value="1"/>
</dbReference>
<dbReference type="InterPro" id="IPR011990">
    <property type="entry name" value="TPR-like_helical_dom_sf"/>
</dbReference>
<dbReference type="InterPro" id="IPR001867">
    <property type="entry name" value="OmpR/PhoB-type_DNA-bd"/>
</dbReference>
<keyword evidence="4" id="KW-0804">Transcription</keyword>
<dbReference type="CDD" id="cd15831">
    <property type="entry name" value="BTAD"/>
    <property type="match status" value="1"/>
</dbReference>
<dbReference type="EMBL" id="FONV01000008">
    <property type="protein sequence ID" value="SFF28528.1"/>
    <property type="molecule type" value="Genomic_DNA"/>
</dbReference>
<feature type="DNA-binding region" description="OmpR/PhoB-type" evidence="5">
    <location>
        <begin position="1"/>
        <end position="98"/>
    </location>
</feature>
<keyword evidence="2" id="KW-0805">Transcription regulation</keyword>
<sequence length="292" mass="31615">MVDVVREFPTFSVLGPVRAWRAGAEIDLGSPQQRTTLAMLLLNERAVATLDELIKGMWGDQPPRSAGTTIRTYISRLRAVLGAGSRLVSIGGGYALDVPPEALDLARFQRHTARGAVAARCGDHDAAAREQTAALALWHGQPLAGTSGPYAGWQQSRLQQLVDTARVDLLTAQLALGRHREVLPEAVAMAAANPLWEDAQTLTMQALYGSGRIAEALEHYRRVRRNLLDELGLEPGPRMRDVHRRILAGDPSLAPAPPAATAPAPARRRPVRRTLSSRAGTHLARTSLRRVG</sequence>
<name>A0A1I2HG68_9ACTN</name>
<dbReference type="InterPro" id="IPR036388">
    <property type="entry name" value="WH-like_DNA-bd_sf"/>
</dbReference>
<organism evidence="8 9">
    <name type="scientific">Actinoplanes philippinensis</name>
    <dbReference type="NCBI Taxonomy" id="35752"/>
    <lineage>
        <taxon>Bacteria</taxon>
        <taxon>Bacillati</taxon>
        <taxon>Actinomycetota</taxon>
        <taxon>Actinomycetes</taxon>
        <taxon>Micromonosporales</taxon>
        <taxon>Micromonosporaceae</taxon>
        <taxon>Actinoplanes</taxon>
    </lineage>
</organism>
<dbReference type="InterPro" id="IPR016032">
    <property type="entry name" value="Sig_transdc_resp-reg_C-effctor"/>
</dbReference>
<dbReference type="Proteomes" id="UP000199645">
    <property type="component" value="Unassembled WGS sequence"/>
</dbReference>
<gene>
    <name evidence="8" type="ORF">SAMN05421541_108145</name>
</gene>
<keyword evidence="9" id="KW-1185">Reference proteome</keyword>
<dbReference type="PANTHER" id="PTHR35807:SF1">
    <property type="entry name" value="TRANSCRIPTIONAL REGULATOR REDD"/>
    <property type="match status" value="1"/>
</dbReference>
<accession>A0A1I2HG68</accession>
<reference evidence="8 9" key="1">
    <citation type="submission" date="2016-10" db="EMBL/GenBank/DDBJ databases">
        <authorList>
            <person name="de Groot N.N."/>
        </authorList>
    </citation>
    <scope>NUCLEOTIDE SEQUENCE [LARGE SCALE GENOMIC DNA]</scope>
    <source>
        <strain evidence="8 9">DSM 43019</strain>
    </source>
</reference>
<evidence type="ECO:0000256" key="5">
    <source>
        <dbReference type="PROSITE-ProRule" id="PRU01091"/>
    </source>
</evidence>
<dbReference type="STRING" id="35752.SAMN05421541_108145"/>
<evidence type="ECO:0000313" key="8">
    <source>
        <dbReference type="EMBL" id="SFF28528.1"/>
    </source>
</evidence>
<evidence type="ECO:0000256" key="1">
    <source>
        <dbReference type="ARBA" id="ARBA00005820"/>
    </source>
</evidence>
<dbReference type="SUPFAM" id="SSF46894">
    <property type="entry name" value="C-terminal effector domain of the bipartite response regulators"/>
    <property type="match status" value="1"/>
</dbReference>
<dbReference type="Gene3D" id="1.25.40.10">
    <property type="entry name" value="Tetratricopeptide repeat domain"/>
    <property type="match status" value="1"/>
</dbReference>
<dbReference type="RefSeq" id="WP_093616946.1">
    <property type="nucleotide sequence ID" value="NZ_BOMT01000085.1"/>
</dbReference>
<evidence type="ECO:0000256" key="6">
    <source>
        <dbReference type="SAM" id="MobiDB-lite"/>
    </source>
</evidence>
<dbReference type="SUPFAM" id="SSF48452">
    <property type="entry name" value="TPR-like"/>
    <property type="match status" value="1"/>
</dbReference>
<dbReference type="GO" id="GO:0000160">
    <property type="term" value="P:phosphorelay signal transduction system"/>
    <property type="evidence" value="ECO:0007669"/>
    <property type="project" value="InterPro"/>
</dbReference>
<evidence type="ECO:0000256" key="2">
    <source>
        <dbReference type="ARBA" id="ARBA00023015"/>
    </source>
</evidence>
<protein>
    <submittedName>
        <fullName evidence="8">DNA-binding transcriptional activator of the SARP family</fullName>
    </submittedName>
</protein>
<evidence type="ECO:0000256" key="4">
    <source>
        <dbReference type="ARBA" id="ARBA00023163"/>
    </source>
</evidence>
<dbReference type="Gene3D" id="1.10.10.10">
    <property type="entry name" value="Winged helix-like DNA-binding domain superfamily/Winged helix DNA-binding domain"/>
    <property type="match status" value="1"/>
</dbReference>
<dbReference type="SMART" id="SM01043">
    <property type="entry name" value="BTAD"/>
    <property type="match status" value="1"/>
</dbReference>